<dbReference type="AlphaFoldDB" id="B1I4N6"/>
<dbReference type="STRING" id="477974.Daud_1294"/>
<evidence type="ECO:0000256" key="1">
    <source>
        <dbReference type="ARBA" id="ARBA00023015"/>
    </source>
</evidence>
<dbReference type="OrthoDB" id="9767131at2"/>
<dbReference type="Pfam" id="PF25583">
    <property type="entry name" value="WCX"/>
    <property type="match status" value="1"/>
</dbReference>
<dbReference type="HOGENOM" id="CLU_041141_4_1_9"/>
<evidence type="ECO:0000313" key="6">
    <source>
        <dbReference type="EMBL" id="ACA59805.1"/>
    </source>
</evidence>
<evidence type="ECO:0000256" key="2">
    <source>
        <dbReference type="ARBA" id="ARBA00023163"/>
    </source>
</evidence>
<gene>
    <name evidence="6" type="ordered locus">Daud_1294</name>
</gene>
<keyword evidence="7" id="KW-1185">Reference proteome</keyword>
<proteinExistence type="predicted"/>
<dbReference type="KEGG" id="dau:Daud_1294"/>
<protein>
    <submittedName>
        <fullName evidence="6">Regulatory protein, DeoR</fullName>
    </submittedName>
</protein>
<reference evidence="6 7" key="2">
    <citation type="journal article" date="2008" name="Science">
        <title>Environmental genomics reveals a single-species ecosystem deep within Earth.</title>
        <authorList>
            <person name="Chivian D."/>
            <person name="Brodie E.L."/>
            <person name="Alm E.J."/>
            <person name="Culley D.E."/>
            <person name="Dehal P.S."/>
            <person name="Desantis T.Z."/>
            <person name="Gihring T.M."/>
            <person name="Lapidus A."/>
            <person name="Lin L.H."/>
            <person name="Lowry S.R."/>
            <person name="Moser D.P."/>
            <person name="Richardson P.M."/>
            <person name="Southam G."/>
            <person name="Wanger G."/>
            <person name="Pratt L.M."/>
            <person name="Andersen G.L."/>
            <person name="Hazen T.C."/>
            <person name="Brockman F.J."/>
            <person name="Arkin A.P."/>
            <person name="Onstott T.C."/>
        </authorList>
    </citation>
    <scope>NUCLEOTIDE SEQUENCE [LARGE SCALE GENOMIC DNA]</scope>
    <source>
        <strain evidence="6 7">MP104C</strain>
    </source>
</reference>
<dbReference type="InterPro" id="IPR036390">
    <property type="entry name" value="WH_DNA-bd_sf"/>
</dbReference>
<organism evidence="6 7">
    <name type="scientific">Desulforudis audaxviator (strain MP104C)</name>
    <dbReference type="NCBI Taxonomy" id="477974"/>
    <lineage>
        <taxon>Bacteria</taxon>
        <taxon>Bacillati</taxon>
        <taxon>Bacillota</taxon>
        <taxon>Clostridia</taxon>
        <taxon>Thermoanaerobacterales</taxon>
        <taxon>Candidatus Desulforudaceae</taxon>
        <taxon>Candidatus Desulforudis</taxon>
    </lineage>
</organism>
<evidence type="ECO:0000259" key="5">
    <source>
        <dbReference type="Pfam" id="PF25583"/>
    </source>
</evidence>
<evidence type="ECO:0000313" key="7">
    <source>
        <dbReference type="Proteomes" id="UP000008544"/>
    </source>
</evidence>
<dbReference type="SUPFAM" id="SSF46785">
    <property type="entry name" value="Winged helix' DNA-binding domain"/>
    <property type="match status" value="1"/>
</dbReference>
<dbReference type="Pfam" id="PF13280">
    <property type="entry name" value="WYL"/>
    <property type="match status" value="1"/>
</dbReference>
<accession>B1I4N6</accession>
<dbReference type="PANTHER" id="PTHR34580">
    <property type="match status" value="1"/>
</dbReference>
<dbReference type="InterPro" id="IPR001034">
    <property type="entry name" value="DeoR_HTH"/>
</dbReference>
<dbReference type="eggNOG" id="COG2378">
    <property type="taxonomic scope" value="Bacteria"/>
</dbReference>
<evidence type="ECO:0000259" key="4">
    <source>
        <dbReference type="Pfam" id="PF13280"/>
    </source>
</evidence>
<feature type="domain" description="WYL" evidence="4">
    <location>
        <begin position="159"/>
        <end position="224"/>
    </location>
</feature>
<dbReference type="Pfam" id="PF08220">
    <property type="entry name" value="HTH_DeoR"/>
    <property type="match status" value="1"/>
</dbReference>
<dbReference type="InterPro" id="IPR026881">
    <property type="entry name" value="WYL_dom"/>
</dbReference>
<evidence type="ECO:0000259" key="3">
    <source>
        <dbReference type="Pfam" id="PF08220"/>
    </source>
</evidence>
<feature type="domain" description="WCX" evidence="5">
    <location>
        <begin position="253"/>
        <end position="329"/>
    </location>
</feature>
<dbReference type="Proteomes" id="UP000008544">
    <property type="component" value="Chromosome"/>
</dbReference>
<reference evidence="7" key="1">
    <citation type="submission" date="2007-10" db="EMBL/GenBank/DDBJ databases">
        <title>Complete sequence of chromosome of Desulforudis audaxviator MP104C.</title>
        <authorList>
            <person name="Copeland A."/>
            <person name="Lucas S."/>
            <person name="Lapidus A."/>
            <person name="Barry K."/>
            <person name="Glavina del Rio T."/>
            <person name="Dalin E."/>
            <person name="Tice H."/>
            <person name="Bruce D."/>
            <person name="Pitluck S."/>
            <person name="Lowry S.R."/>
            <person name="Larimer F."/>
            <person name="Land M.L."/>
            <person name="Hauser L."/>
            <person name="Kyrpides N."/>
            <person name="Ivanova N.N."/>
            <person name="Richardson P."/>
        </authorList>
    </citation>
    <scope>NUCLEOTIDE SEQUENCE [LARGE SCALE GENOMIC DNA]</scope>
    <source>
        <strain evidence="7">MP104C</strain>
    </source>
</reference>
<dbReference type="InterPro" id="IPR051534">
    <property type="entry name" value="CBASS_pafABC_assoc_protein"/>
</dbReference>
<name>B1I4N6_DESAP</name>
<dbReference type="PANTHER" id="PTHR34580:SF9">
    <property type="entry name" value="SLL5097 PROTEIN"/>
    <property type="match status" value="1"/>
</dbReference>
<keyword evidence="2" id="KW-0804">Transcription</keyword>
<dbReference type="PROSITE" id="PS52050">
    <property type="entry name" value="WYL"/>
    <property type="match status" value="1"/>
</dbReference>
<dbReference type="InterPro" id="IPR057727">
    <property type="entry name" value="WCX_dom"/>
</dbReference>
<dbReference type="EMBL" id="CP000860">
    <property type="protein sequence ID" value="ACA59805.1"/>
    <property type="molecule type" value="Genomic_DNA"/>
</dbReference>
<dbReference type="RefSeq" id="WP_012302390.1">
    <property type="nucleotide sequence ID" value="NC_010424.1"/>
</dbReference>
<feature type="domain" description="HTH deoR-type" evidence="3">
    <location>
        <begin position="19"/>
        <end position="73"/>
    </location>
</feature>
<dbReference type="GO" id="GO:0003700">
    <property type="term" value="F:DNA-binding transcription factor activity"/>
    <property type="evidence" value="ECO:0007669"/>
    <property type="project" value="InterPro"/>
</dbReference>
<sequence>MGKDPKKAFGNRNRSALGRIYHIDALVRVRTFPSVARLVEEFETSRRTIERDLEYLRDQLNAPLKYDRTRGGYYYARDFQLPPFTLSEGEVLALFLGSKLLSQYRGTPFEKLITDAFEKICLAMPETVSLDFSLVNQTISFAVERPRGDEQHLLHLQELLGRALRERCTVDLDYYSASRDADTSRRVDPYHLRHHQGAWYLIGHCHFRNEVRMFALDRITNLRVTDAHFTPDPAFDINAYLGDSLALERGGELEEVRIRFDSFQARYIRERQWHPSQEIEEHPDGSLTLILRVRGLGEVKRWVMSFGSRAEVLAPARLHEDVAAEVKRMGEVYAKR</sequence>
<keyword evidence="1" id="KW-0805">Transcription regulation</keyword>